<evidence type="ECO:0000313" key="7">
    <source>
        <dbReference type="Proteomes" id="UP000033995"/>
    </source>
</evidence>
<accession>A0A0F9ZSL5</accession>
<dbReference type="GO" id="GO:0051536">
    <property type="term" value="F:iron-sulfur cluster binding"/>
    <property type="evidence" value="ECO:0007669"/>
    <property type="project" value="UniProtKB-KW"/>
</dbReference>
<gene>
    <name evidence="6" type="ORF">UR38_C0005G0012</name>
</gene>
<dbReference type="PANTHER" id="PTHR11228">
    <property type="entry name" value="RADICAL SAM DOMAIN PROTEIN"/>
    <property type="match status" value="1"/>
</dbReference>
<dbReference type="Proteomes" id="UP000033995">
    <property type="component" value="Unassembled WGS sequence"/>
</dbReference>
<evidence type="ECO:0000259" key="5">
    <source>
        <dbReference type="Pfam" id="PF04055"/>
    </source>
</evidence>
<evidence type="ECO:0000256" key="3">
    <source>
        <dbReference type="ARBA" id="ARBA00023004"/>
    </source>
</evidence>
<dbReference type="InterPro" id="IPR050377">
    <property type="entry name" value="Radical_SAM_PqqE_MftC-like"/>
</dbReference>
<dbReference type="InterPro" id="IPR058240">
    <property type="entry name" value="rSAM_sf"/>
</dbReference>
<dbReference type="AlphaFoldDB" id="A0A0F9ZSL5"/>
<keyword evidence="4" id="KW-0411">Iron-sulfur</keyword>
<proteinExistence type="predicted"/>
<dbReference type="SUPFAM" id="SSF102114">
    <property type="entry name" value="Radical SAM enzymes"/>
    <property type="match status" value="1"/>
</dbReference>
<dbReference type="EMBL" id="LBOZ01000005">
    <property type="protein sequence ID" value="KKP47199.1"/>
    <property type="molecule type" value="Genomic_DNA"/>
</dbReference>
<evidence type="ECO:0000313" key="6">
    <source>
        <dbReference type="EMBL" id="KKP47199.1"/>
    </source>
</evidence>
<keyword evidence="2" id="KW-0479">Metal-binding</keyword>
<dbReference type="CDD" id="cd01335">
    <property type="entry name" value="Radical_SAM"/>
    <property type="match status" value="1"/>
</dbReference>
<dbReference type="PANTHER" id="PTHR11228:SF7">
    <property type="entry name" value="PQQA PEPTIDE CYCLASE"/>
    <property type="match status" value="1"/>
</dbReference>
<reference evidence="6 7" key="1">
    <citation type="journal article" date="2015" name="Nature">
        <title>rRNA introns, odd ribosomes, and small enigmatic genomes across a large radiation of phyla.</title>
        <authorList>
            <person name="Brown C.T."/>
            <person name="Hug L.A."/>
            <person name="Thomas B.C."/>
            <person name="Sharon I."/>
            <person name="Castelle C.J."/>
            <person name="Singh A."/>
            <person name="Wilkins M.J."/>
            <person name="Williams K.H."/>
            <person name="Banfield J.F."/>
        </authorList>
    </citation>
    <scope>NUCLEOTIDE SEQUENCE [LARGE SCALE GENOMIC DNA]</scope>
</reference>
<sequence>MTIEITLPINTDTEPKTVGRLANILNNFRQANKFGGTSYGFFYLTNECNYACDMCYMDSKPGLKNTRLNPELSKGIMREFQGIDEIIISGGEITILPYFVEQIQTAAEVAGFVTVFTNGTGFVDRSVLRQTEDNFEAIRDAVKLGMEEKLQNIPSNVEITIPATAYHLVSDSAHKAHKYHEAIVTASATLAREWFDRNDRPKIRFIAKNTPGQPNSGQEIIDRFGIQGLGSTGAAFPGGISKNGRGASIMEARNPSEVISKIEGGIHINHQGVFANEPSLLQKLHLNNVTPGEICSIESSTSVEEVVNSVASFVERVRET</sequence>
<organism evidence="6 7">
    <name type="scientific">Candidatus Woesebacteria bacterium GW2011_GWA2_33_28</name>
    <dbReference type="NCBI Taxonomy" id="1618561"/>
    <lineage>
        <taxon>Bacteria</taxon>
        <taxon>Candidatus Woeseibacteriota</taxon>
    </lineage>
</organism>
<protein>
    <recommendedName>
        <fullName evidence="5">Radical SAM core domain-containing protein</fullName>
    </recommendedName>
</protein>
<keyword evidence="3" id="KW-0408">Iron</keyword>
<dbReference type="Gene3D" id="3.20.20.70">
    <property type="entry name" value="Aldolase class I"/>
    <property type="match status" value="1"/>
</dbReference>
<dbReference type="GO" id="GO:0046872">
    <property type="term" value="F:metal ion binding"/>
    <property type="evidence" value="ECO:0007669"/>
    <property type="project" value="UniProtKB-KW"/>
</dbReference>
<evidence type="ECO:0000256" key="1">
    <source>
        <dbReference type="ARBA" id="ARBA00022691"/>
    </source>
</evidence>
<dbReference type="InterPro" id="IPR013785">
    <property type="entry name" value="Aldolase_TIM"/>
</dbReference>
<keyword evidence="1" id="KW-0949">S-adenosyl-L-methionine</keyword>
<name>A0A0F9ZSL5_9BACT</name>
<evidence type="ECO:0000256" key="4">
    <source>
        <dbReference type="ARBA" id="ARBA00023014"/>
    </source>
</evidence>
<dbReference type="Pfam" id="PF04055">
    <property type="entry name" value="Radical_SAM"/>
    <property type="match status" value="1"/>
</dbReference>
<dbReference type="SFLD" id="SFLDS00029">
    <property type="entry name" value="Radical_SAM"/>
    <property type="match status" value="1"/>
</dbReference>
<dbReference type="GO" id="GO:0003824">
    <property type="term" value="F:catalytic activity"/>
    <property type="evidence" value="ECO:0007669"/>
    <property type="project" value="InterPro"/>
</dbReference>
<feature type="domain" description="Radical SAM core" evidence="5">
    <location>
        <begin position="44"/>
        <end position="123"/>
    </location>
</feature>
<comment type="caution">
    <text evidence="6">The sequence shown here is derived from an EMBL/GenBank/DDBJ whole genome shotgun (WGS) entry which is preliminary data.</text>
</comment>
<dbReference type="InterPro" id="IPR007197">
    <property type="entry name" value="rSAM"/>
</dbReference>
<evidence type="ECO:0000256" key="2">
    <source>
        <dbReference type="ARBA" id="ARBA00022723"/>
    </source>
</evidence>